<gene>
    <name evidence="2" type="ORF">B0J11DRAFT_578287</name>
</gene>
<feature type="region of interest" description="Disordered" evidence="1">
    <location>
        <begin position="186"/>
        <end position="209"/>
    </location>
</feature>
<dbReference type="OrthoDB" id="3800186at2759"/>
<feature type="region of interest" description="Disordered" evidence="1">
    <location>
        <begin position="414"/>
        <end position="445"/>
    </location>
</feature>
<keyword evidence="3" id="KW-1185">Reference proteome</keyword>
<dbReference type="AlphaFoldDB" id="A0A9P9E4J6"/>
<feature type="region of interest" description="Disordered" evidence="1">
    <location>
        <begin position="232"/>
        <end position="266"/>
    </location>
</feature>
<reference evidence="2" key="1">
    <citation type="journal article" date="2021" name="Nat. Commun.">
        <title>Genetic determinants of endophytism in the Arabidopsis root mycobiome.</title>
        <authorList>
            <person name="Mesny F."/>
            <person name="Miyauchi S."/>
            <person name="Thiergart T."/>
            <person name="Pickel B."/>
            <person name="Atanasova L."/>
            <person name="Karlsson M."/>
            <person name="Huettel B."/>
            <person name="Barry K.W."/>
            <person name="Haridas S."/>
            <person name="Chen C."/>
            <person name="Bauer D."/>
            <person name="Andreopoulos W."/>
            <person name="Pangilinan J."/>
            <person name="LaButti K."/>
            <person name="Riley R."/>
            <person name="Lipzen A."/>
            <person name="Clum A."/>
            <person name="Drula E."/>
            <person name="Henrissat B."/>
            <person name="Kohler A."/>
            <person name="Grigoriev I.V."/>
            <person name="Martin F.M."/>
            <person name="Hacquard S."/>
        </authorList>
    </citation>
    <scope>NUCLEOTIDE SEQUENCE</scope>
    <source>
        <strain evidence="2">MPI-CAGE-CH-0243</strain>
    </source>
</reference>
<dbReference type="Proteomes" id="UP000700596">
    <property type="component" value="Unassembled WGS sequence"/>
</dbReference>
<organism evidence="2 3">
    <name type="scientific">Dendryphion nanum</name>
    <dbReference type="NCBI Taxonomy" id="256645"/>
    <lineage>
        <taxon>Eukaryota</taxon>
        <taxon>Fungi</taxon>
        <taxon>Dikarya</taxon>
        <taxon>Ascomycota</taxon>
        <taxon>Pezizomycotina</taxon>
        <taxon>Dothideomycetes</taxon>
        <taxon>Pleosporomycetidae</taxon>
        <taxon>Pleosporales</taxon>
        <taxon>Torulaceae</taxon>
        <taxon>Dendryphion</taxon>
    </lineage>
</organism>
<name>A0A9P9E4J6_9PLEO</name>
<sequence length="445" mass="48970">MERVLLFSGTVDQVSDSILSLLKLFEDSDLSLLTSLRDLDDDLLALANTIISLSRQIQNGYDNGDYLEEEDSSLFDILTFLIDLVENAKPCISRLERNIINILRSGWANLDDYIEAAELDGELQHLRLRITVYKTATSIPVMMYTTHPLFSQINLPSTTLASRTIQHTLTKLSQDTQLLNTDTRIRISPLSPHSPPNGSQQNASSPQSLHHQRIDLVAILTPLQAHLQGLISQQPTRSPISSRPTSSSSSTPYFPPHPTSEIICSPPPLPPPVYHLPSTPRPLIRRNALSIRGRNRPPSSTRSRSLSASHTSTSSNYAPTILTPSSAHSSTLLTPSSPISSTITNSSLAPFYAIPSFIQPPPSPNPALNYTQSFPVFSISVLDLEPRVREAQTGEHGDDLVSMAQSMNSLEIWPRRRTGRSVDSSYLRVGEGDGKGGPRRSSSWN</sequence>
<evidence type="ECO:0000313" key="2">
    <source>
        <dbReference type="EMBL" id="KAH7130778.1"/>
    </source>
</evidence>
<proteinExistence type="predicted"/>
<protein>
    <submittedName>
        <fullName evidence="2">Uncharacterized protein</fullName>
    </submittedName>
</protein>
<feature type="compositionally biased region" description="Low complexity" evidence="1">
    <location>
        <begin position="232"/>
        <end position="252"/>
    </location>
</feature>
<evidence type="ECO:0000313" key="3">
    <source>
        <dbReference type="Proteomes" id="UP000700596"/>
    </source>
</evidence>
<evidence type="ECO:0000256" key="1">
    <source>
        <dbReference type="SAM" id="MobiDB-lite"/>
    </source>
</evidence>
<feature type="compositionally biased region" description="Low complexity" evidence="1">
    <location>
        <begin position="296"/>
        <end position="315"/>
    </location>
</feature>
<feature type="region of interest" description="Disordered" evidence="1">
    <location>
        <begin position="286"/>
        <end position="322"/>
    </location>
</feature>
<comment type="caution">
    <text evidence="2">The sequence shown here is derived from an EMBL/GenBank/DDBJ whole genome shotgun (WGS) entry which is preliminary data.</text>
</comment>
<accession>A0A9P9E4J6</accession>
<feature type="compositionally biased region" description="Polar residues" evidence="1">
    <location>
        <begin position="196"/>
        <end position="209"/>
    </location>
</feature>
<dbReference type="EMBL" id="JAGMWT010000004">
    <property type="protein sequence ID" value="KAH7130778.1"/>
    <property type="molecule type" value="Genomic_DNA"/>
</dbReference>